<organism evidence="1 2">
    <name type="scientific">[Clostridium] methylpentosum DSM 5476</name>
    <dbReference type="NCBI Taxonomy" id="537013"/>
    <lineage>
        <taxon>Bacteria</taxon>
        <taxon>Bacillati</taxon>
        <taxon>Bacillota</taxon>
        <taxon>Clostridia</taxon>
        <taxon>Eubacteriales</taxon>
        <taxon>Oscillospiraceae</taxon>
        <taxon>Oscillospiraceae incertae sedis</taxon>
    </lineage>
</organism>
<reference evidence="1 2" key="2">
    <citation type="submission" date="2009-02" db="EMBL/GenBank/DDBJ databases">
        <title>Draft genome sequence of Clostridium methylpentosum (DSM 5476).</title>
        <authorList>
            <person name="Sudarsanam P."/>
            <person name="Ley R."/>
            <person name="Guruge J."/>
            <person name="Turnbaugh P.J."/>
            <person name="Mahowald M."/>
            <person name="Liep D."/>
            <person name="Gordon J."/>
        </authorList>
    </citation>
    <scope>NUCLEOTIDE SEQUENCE [LARGE SCALE GENOMIC DNA]</scope>
    <source>
        <strain evidence="1 2">DSM 5476</strain>
    </source>
</reference>
<sequence length="42" mass="4869">MELICDKGKPLLNLQRNGMSDRIWLQLAPMLVVLMEIWVGRS</sequence>
<dbReference type="AlphaFoldDB" id="C0ECI9"/>
<dbReference type="Proteomes" id="UP000003340">
    <property type="component" value="Unassembled WGS sequence"/>
</dbReference>
<name>C0ECI9_9FIRM</name>
<reference evidence="1 2" key="1">
    <citation type="submission" date="2009-01" db="EMBL/GenBank/DDBJ databases">
        <authorList>
            <person name="Fulton L."/>
            <person name="Clifton S."/>
            <person name="Fulton B."/>
            <person name="Xu J."/>
            <person name="Minx P."/>
            <person name="Pepin K.H."/>
            <person name="Johnson M."/>
            <person name="Bhonagiri V."/>
            <person name="Nash W.E."/>
            <person name="Mardis E.R."/>
            <person name="Wilson R.K."/>
        </authorList>
    </citation>
    <scope>NUCLEOTIDE SEQUENCE [LARGE SCALE GENOMIC DNA]</scope>
    <source>
        <strain evidence="1 2">DSM 5476</strain>
    </source>
</reference>
<keyword evidence="2" id="KW-1185">Reference proteome</keyword>
<proteinExistence type="predicted"/>
<evidence type="ECO:0000313" key="1">
    <source>
        <dbReference type="EMBL" id="EEG30805.1"/>
    </source>
</evidence>
<comment type="caution">
    <text evidence="1">The sequence shown here is derived from an EMBL/GenBank/DDBJ whole genome shotgun (WGS) entry which is preliminary data.</text>
</comment>
<protein>
    <submittedName>
        <fullName evidence="1">Uncharacterized protein</fullName>
    </submittedName>
</protein>
<accession>C0ECI9</accession>
<dbReference type="EMBL" id="ACEC01000052">
    <property type="protein sequence ID" value="EEG30805.1"/>
    <property type="molecule type" value="Genomic_DNA"/>
</dbReference>
<gene>
    <name evidence="1" type="ORF">CLOSTMETH_01560</name>
</gene>
<dbReference type="HOGENOM" id="CLU_3249585_0_0_9"/>
<evidence type="ECO:0000313" key="2">
    <source>
        <dbReference type="Proteomes" id="UP000003340"/>
    </source>
</evidence>